<keyword evidence="8" id="KW-1185">Reference proteome</keyword>
<evidence type="ECO:0000256" key="1">
    <source>
        <dbReference type="ARBA" id="ARBA00004496"/>
    </source>
</evidence>
<keyword evidence="4" id="KW-0238">DNA-binding</keyword>
<evidence type="ECO:0000256" key="2">
    <source>
        <dbReference type="ARBA" id="ARBA00022490"/>
    </source>
</evidence>
<dbReference type="InterPro" id="IPR036388">
    <property type="entry name" value="WH-like_DNA-bd_sf"/>
</dbReference>
<dbReference type="InterPro" id="IPR039422">
    <property type="entry name" value="MarR/SlyA-like"/>
</dbReference>
<comment type="caution">
    <text evidence="7">The sequence shown here is derived from an EMBL/GenBank/DDBJ whole genome shotgun (WGS) entry which is preliminary data.</text>
</comment>
<comment type="subcellular location">
    <subcellularLocation>
        <location evidence="1">Cytoplasm</location>
    </subcellularLocation>
</comment>
<dbReference type="InterPro" id="IPR055166">
    <property type="entry name" value="Transc_reg_Sar_Rot_HTH"/>
</dbReference>
<dbReference type="InterPro" id="IPR036390">
    <property type="entry name" value="WH_DNA-bd_sf"/>
</dbReference>
<dbReference type="SMART" id="SM00347">
    <property type="entry name" value="HTH_MARR"/>
    <property type="match status" value="1"/>
</dbReference>
<feature type="domain" description="HTH marR-type" evidence="6">
    <location>
        <begin position="21"/>
        <end position="151"/>
    </location>
</feature>
<dbReference type="PANTHER" id="PTHR33164:SF5">
    <property type="entry name" value="ORGANIC HYDROPEROXIDE RESISTANCE TRANSCRIPTIONAL REGULATOR"/>
    <property type="match status" value="1"/>
</dbReference>
<dbReference type="Proteomes" id="UP001501115">
    <property type="component" value="Unassembled WGS sequence"/>
</dbReference>
<keyword evidence="3" id="KW-0805">Transcription regulation</keyword>
<dbReference type="PANTHER" id="PTHR33164">
    <property type="entry name" value="TRANSCRIPTIONAL REGULATOR, MARR FAMILY"/>
    <property type="match status" value="1"/>
</dbReference>
<sequence>MADTSYSGGMNTPDDDWLRLDQQICFSLHAASRAFNGVYRVILKDLGLTYPQYLVMLVLWEHDELPVKKLGEHLRLDSGTLSPLLKRLEAAGLVRRERSARDERSVEVRLTEQGTALRQRALQVPRRIAASTGFGPDEVRRLRAHLDELTTALDAAALAEPPSGSPAGERS</sequence>
<name>A0ABP8F671_9ACTN</name>
<dbReference type="Gene3D" id="1.10.10.10">
    <property type="entry name" value="Winged helix-like DNA-binding domain superfamily/Winged helix DNA-binding domain"/>
    <property type="match status" value="1"/>
</dbReference>
<dbReference type="PRINTS" id="PR00598">
    <property type="entry name" value="HTHMARR"/>
</dbReference>
<evidence type="ECO:0000259" key="6">
    <source>
        <dbReference type="PROSITE" id="PS50995"/>
    </source>
</evidence>
<evidence type="ECO:0000313" key="7">
    <source>
        <dbReference type="EMBL" id="GAA4295968.1"/>
    </source>
</evidence>
<evidence type="ECO:0000256" key="5">
    <source>
        <dbReference type="ARBA" id="ARBA00023163"/>
    </source>
</evidence>
<evidence type="ECO:0000256" key="4">
    <source>
        <dbReference type="ARBA" id="ARBA00023125"/>
    </source>
</evidence>
<keyword evidence="5" id="KW-0804">Transcription</keyword>
<dbReference type="Pfam" id="PF22381">
    <property type="entry name" value="Staph_reg_Sar_Rot"/>
    <property type="match status" value="1"/>
</dbReference>
<dbReference type="PROSITE" id="PS50995">
    <property type="entry name" value="HTH_MARR_2"/>
    <property type="match status" value="1"/>
</dbReference>
<evidence type="ECO:0000313" key="8">
    <source>
        <dbReference type="Proteomes" id="UP001501115"/>
    </source>
</evidence>
<protein>
    <submittedName>
        <fullName evidence="7">MarR family transcriptional regulator</fullName>
    </submittedName>
</protein>
<organism evidence="7 8">
    <name type="scientific">Streptomyces venetus</name>
    <dbReference type="NCBI Taxonomy" id="1701086"/>
    <lineage>
        <taxon>Bacteria</taxon>
        <taxon>Bacillati</taxon>
        <taxon>Actinomycetota</taxon>
        <taxon>Actinomycetes</taxon>
        <taxon>Kitasatosporales</taxon>
        <taxon>Streptomycetaceae</taxon>
        <taxon>Streptomyces</taxon>
    </lineage>
</organism>
<gene>
    <name evidence="7" type="ORF">GCM10023086_09360</name>
</gene>
<dbReference type="SUPFAM" id="SSF46785">
    <property type="entry name" value="Winged helix' DNA-binding domain"/>
    <property type="match status" value="1"/>
</dbReference>
<keyword evidence="2" id="KW-0963">Cytoplasm</keyword>
<dbReference type="EMBL" id="BAABET010000001">
    <property type="protein sequence ID" value="GAA4295968.1"/>
    <property type="molecule type" value="Genomic_DNA"/>
</dbReference>
<proteinExistence type="predicted"/>
<evidence type="ECO:0000256" key="3">
    <source>
        <dbReference type="ARBA" id="ARBA00023015"/>
    </source>
</evidence>
<accession>A0ABP8F671</accession>
<dbReference type="InterPro" id="IPR000835">
    <property type="entry name" value="HTH_MarR-typ"/>
</dbReference>
<reference evidence="8" key="1">
    <citation type="journal article" date="2019" name="Int. J. Syst. Evol. Microbiol.">
        <title>The Global Catalogue of Microorganisms (GCM) 10K type strain sequencing project: providing services to taxonomists for standard genome sequencing and annotation.</title>
        <authorList>
            <consortium name="The Broad Institute Genomics Platform"/>
            <consortium name="The Broad Institute Genome Sequencing Center for Infectious Disease"/>
            <person name="Wu L."/>
            <person name="Ma J."/>
        </authorList>
    </citation>
    <scope>NUCLEOTIDE SEQUENCE [LARGE SCALE GENOMIC DNA]</scope>
    <source>
        <strain evidence="8">JCM 31290</strain>
    </source>
</reference>